<dbReference type="GO" id="GO:0003677">
    <property type="term" value="F:DNA binding"/>
    <property type="evidence" value="ECO:0007669"/>
    <property type="project" value="InterPro"/>
</dbReference>
<dbReference type="SMART" id="SM00530">
    <property type="entry name" value="HTH_XRE"/>
    <property type="match status" value="1"/>
</dbReference>
<sequence length="107" mass="11892">MLFSSINTLVWINRIVNTKVWKSVKMKSSPESIPTLKQLIECANITQRELSKRTGIAEVTINSWVAKKKNPRLDNALVLCRELGISLKTLAQSLGLDTTGIPDDSPN</sequence>
<dbReference type="InterPro" id="IPR001387">
    <property type="entry name" value="Cro/C1-type_HTH"/>
</dbReference>
<accession>A8YEC5</accession>
<gene>
    <name evidence="2" type="ORF">IPF_1499</name>
</gene>
<dbReference type="Gene3D" id="1.10.260.40">
    <property type="entry name" value="lambda repressor-like DNA-binding domains"/>
    <property type="match status" value="1"/>
</dbReference>
<organism evidence="2">
    <name type="scientific">Microcystis aeruginosa (strain PCC 7806)</name>
    <dbReference type="NCBI Taxonomy" id="267872"/>
    <lineage>
        <taxon>Bacteria</taxon>
        <taxon>Bacillati</taxon>
        <taxon>Cyanobacteriota</taxon>
        <taxon>Cyanophyceae</taxon>
        <taxon>Oscillatoriophycideae</taxon>
        <taxon>Chroococcales</taxon>
        <taxon>Microcystaceae</taxon>
        <taxon>Microcystis</taxon>
    </lineage>
</organism>
<dbReference type="SUPFAM" id="SSF47413">
    <property type="entry name" value="lambda repressor-like DNA-binding domains"/>
    <property type="match status" value="1"/>
</dbReference>
<dbReference type="PROSITE" id="PS50943">
    <property type="entry name" value="HTH_CROC1"/>
    <property type="match status" value="1"/>
</dbReference>
<dbReference type="InterPro" id="IPR010982">
    <property type="entry name" value="Lambda_DNA-bd_dom_sf"/>
</dbReference>
<proteinExistence type="predicted"/>
<dbReference type="AlphaFoldDB" id="A8YEC5"/>
<evidence type="ECO:0000259" key="1">
    <source>
        <dbReference type="PROSITE" id="PS50943"/>
    </source>
</evidence>
<evidence type="ECO:0000313" key="2">
    <source>
        <dbReference type="EMBL" id="CAO86999.1"/>
    </source>
</evidence>
<dbReference type="EMBL" id="AM778928">
    <property type="protein sequence ID" value="CAO86999.1"/>
    <property type="molecule type" value="Genomic_DNA"/>
</dbReference>
<dbReference type="Pfam" id="PF01381">
    <property type="entry name" value="HTH_3"/>
    <property type="match status" value="1"/>
</dbReference>
<feature type="domain" description="HTH cro/C1-type" evidence="1">
    <location>
        <begin position="36"/>
        <end position="90"/>
    </location>
</feature>
<name>A8YEC5_MICA7</name>
<protein>
    <submittedName>
        <fullName evidence="2">Genome sequencing data, contig C298</fullName>
    </submittedName>
</protein>
<reference evidence="2" key="1">
    <citation type="submission" date="2007-08" db="EMBL/GenBank/DDBJ databases">
        <authorList>
            <person name="Frangeul L."/>
        </authorList>
    </citation>
    <scope>NUCLEOTIDE SEQUENCE</scope>
    <source>
        <strain evidence="2">PCC 7806</strain>
    </source>
</reference>
<dbReference type="CDD" id="cd00093">
    <property type="entry name" value="HTH_XRE"/>
    <property type="match status" value="1"/>
</dbReference>